<dbReference type="InterPro" id="IPR036591">
    <property type="entry name" value="YggU-like_sf"/>
</dbReference>
<sequence length="72" mass="8040">MTINVKVKTKARENKIKKISANEYSIKTTAVPEKGKANKAIIKILAEELGVAKSRMRIVNGEKSRNKVMEIV</sequence>
<protein>
    <recommendedName>
        <fullName evidence="2">UPF0235 protein AUJ29_00220</fullName>
    </recommendedName>
</protein>
<evidence type="ECO:0000256" key="2">
    <source>
        <dbReference type="HAMAP-Rule" id="MF_00634"/>
    </source>
</evidence>
<dbReference type="Pfam" id="PF02594">
    <property type="entry name" value="DUF167"/>
    <property type="match status" value="1"/>
</dbReference>
<evidence type="ECO:0000256" key="1">
    <source>
        <dbReference type="ARBA" id="ARBA00010364"/>
    </source>
</evidence>
<proteinExistence type="inferred from homology"/>
<dbReference type="PANTHER" id="PTHR13420:SF7">
    <property type="entry name" value="UPF0235 PROTEIN C15ORF40"/>
    <property type="match status" value="1"/>
</dbReference>
<name>A0A1J4U6M9_9BACT</name>
<gene>
    <name evidence="3" type="ORF">AUJ29_00220</name>
</gene>
<dbReference type="InterPro" id="IPR003746">
    <property type="entry name" value="DUF167"/>
</dbReference>
<dbReference type="EMBL" id="MNVB01000007">
    <property type="protein sequence ID" value="OIO18238.1"/>
    <property type="molecule type" value="Genomic_DNA"/>
</dbReference>
<dbReference type="SUPFAM" id="SSF69786">
    <property type="entry name" value="YggU-like"/>
    <property type="match status" value="1"/>
</dbReference>
<dbReference type="Gene3D" id="3.30.1200.10">
    <property type="entry name" value="YggU-like"/>
    <property type="match status" value="1"/>
</dbReference>
<dbReference type="NCBIfam" id="TIGR00251">
    <property type="entry name" value="DUF167 family protein"/>
    <property type="match status" value="1"/>
</dbReference>
<dbReference type="HAMAP" id="MF_00634">
    <property type="entry name" value="UPF0235"/>
    <property type="match status" value="1"/>
</dbReference>
<evidence type="ECO:0000313" key="3">
    <source>
        <dbReference type="EMBL" id="OIO18238.1"/>
    </source>
</evidence>
<reference evidence="3 4" key="1">
    <citation type="journal article" date="2016" name="Environ. Microbiol.">
        <title>Genomic resolution of a cold subsurface aquifer community provides metabolic insights for novel microbes adapted to high CO concentrations.</title>
        <authorList>
            <person name="Probst A.J."/>
            <person name="Castelle C.J."/>
            <person name="Singh A."/>
            <person name="Brown C.T."/>
            <person name="Anantharaman K."/>
            <person name="Sharon I."/>
            <person name="Hug L.A."/>
            <person name="Burstein D."/>
            <person name="Emerson J.B."/>
            <person name="Thomas B.C."/>
            <person name="Banfield J.F."/>
        </authorList>
    </citation>
    <scope>NUCLEOTIDE SEQUENCE [LARGE SCALE GENOMIC DNA]</scope>
    <source>
        <strain evidence="3">CG1_02_38_13</strain>
    </source>
</reference>
<dbReference type="Proteomes" id="UP000182465">
    <property type="component" value="Unassembled WGS sequence"/>
</dbReference>
<evidence type="ECO:0000313" key="4">
    <source>
        <dbReference type="Proteomes" id="UP000182465"/>
    </source>
</evidence>
<dbReference type="AlphaFoldDB" id="A0A1J4U6M9"/>
<comment type="caution">
    <text evidence="3">The sequence shown here is derived from an EMBL/GenBank/DDBJ whole genome shotgun (WGS) entry which is preliminary data.</text>
</comment>
<dbReference type="GO" id="GO:0005737">
    <property type="term" value="C:cytoplasm"/>
    <property type="evidence" value="ECO:0007669"/>
    <property type="project" value="TreeGrafter"/>
</dbReference>
<accession>A0A1J4U6M9</accession>
<dbReference type="PANTHER" id="PTHR13420">
    <property type="entry name" value="UPF0235 PROTEIN C15ORF40"/>
    <property type="match status" value="1"/>
</dbReference>
<comment type="similarity">
    <text evidence="1 2">Belongs to the UPF0235 family.</text>
</comment>
<organism evidence="3 4">
    <name type="scientific">Candidatus Kuenenbacteria bacterium CG1_02_38_13</name>
    <dbReference type="NCBI Taxonomy" id="1805235"/>
    <lineage>
        <taxon>Bacteria</taxon>
        <taxon>Candidatus Kueneniibacteriota</taxon>
    </lineage>
</organism>
<dbReference type="SMART" id="SM01152">
    <property type="entry name" value="DUF167"/>
    <property type="match status" value="1"/>
</dbReference>